<dbReference type="SUPFAM" id="SSF50129">
    <property type="entry name" value="GroES-like"/>
    <property type="match status" value="1"/>
</dbReference>
<sequence length="389" mass="41823">MRVPAAVKNYINSRTHQLVLTNLFMASTIPTVAKAWRFPPTDPSSWDSYHSLELRDVKVPTPGKGQVLVRMRAVALNARVIMLDIKISLGQYPGGPFTTGPDNGGLIPTSDGAGEIVAIGEGVNEWTIGDRVHSLFSESWASGPVRGEYWPTVIGSHNQGCLTQYRMFPADFCMPVPEHLSYEEAASITCAGITAFNALFEYSSITQSSTVLVLGSGGVSVYGAQLAKAAGARVIATTSSEDKVLKYKELGVDHVINYRDTPNWAAEVQKLTGGQGVDHVFEIGGQGTLMEAVRSIKPGGVVHLISVPHASASDVSIHELAITLLLKQGKLNGVATGGKDIAQRLDGFITKHKIKPVLDPKLFGWEEAKEAFEYLNSGAHFGKVVIKID</sequence>
<dbReference type="CDD" id="cd08276">
    <property type="entry name" value="MDR7"/>
    <property type="match status" value="1"/>
</dbReference>
<dbReference type="GO" id="GO:0016491">
    <property type="term" value="F:oxidoreductase activity"/>
    <property type="evidence" value="ECO:0007669"/>
    <property type="project" value="InterPro"/>
</dbReference>
<evidence type="ECO:0000313" key="2">
    <source>
        <dbReference type="EMBL" id="CAE6463066.1"/>
    </source>
</evidence>
<dbReference type="InterPro" id="IPR020843">
    <property type="entry name" value="ER"/>
</dbReference>
<dbReference type="AlphaFoldDB" id="A0A8H3BSP0"/>
<dbReference type="InterPro" id="IPR036291">
    <property type="entry name" value="NAD(P)-bd_dom_sf"/>
</dbReference>
<organism evidence="2 3">
    <name type="scientific">Rhizoctonia solani</name>
    <dbReference type="NCBI Taxonomy" id="456999"/>
    <lineage>
        <taxon>Eukaryota</taxon>
        <taxon>Fungi</taxon>
        <taxon>Dikarya</taxon>
        <taxon>Basidiomycota</taxon>
        <taxon>Agaricomycotina</taxon>
        <taxon>Agaricomycetes</taxon>
        <taxon>Cantharellales</taxon>
        <taxon>Ceratobasidiaceae</taxon>
        <taxon>Rhizoctonia</taxon>
    </lineage>
</organism>
<dbReference type="Pfam" id="PF08240">
    <property type="entry name" value="ADH_N"/>
    <property type="match status" value="1"/>
</dbReference>
<proteinExistence type="predicted"/>
<dbReference type="Proteomes" id="UP000663861">
    <property type="component" value="Unassembled WGS sequence"/>
</dbReference>
<dbReference type="InterPro" id="IPR013149">
    <property type="entry name" value="ADH-like_C"/>
</dbReference>
<dbReference type="InterPro" id="IPR052711">
    <property type="entry name" value="Zinc_ADH-like"/>
</dbReference>
<dbReference type="SUPFAM" id="SSF51735">
    <property type="entry name" value="NAD(P)-binding Rossmann-fold domains"/>
    <property type="match status" value="1"/>
</dbReference>
<comment type="caution">
    <text evidence="2">The sequence shown here is derived from an EMBL/GenBank/DDBJ whole genome shotgun (WGS) entry which is preliminary data.</text>
</comment>
<dbReference type="Gene3D" id="3.40.50.720">
    <property type="entry name" value="NAD(P)-binding Rossmann-like Domain"/>
    <property type="match status" value="1"/>
</dbReference>
<evidence type="ECO:0000313" key="3">
    <source>
        <dbReference type="Proteomes" id="UP000663861"/>
    </source>
</evidence>
<dbReference type="InterPro" id="IPR013154">
    <property type="entry name" value="ADH-like_N"/>
</dbReference>
<dbReference type="SMART" id="SM00829">
    <property type="entry name" value="PKS_ER"/>
    <property type="match status" value="1"/>
</dbReference>
<evidence type="ECO:0000259" key="1">
    <source>
        <dbReference type="SMART" id="SM00829"/>
    </source>
</evidence>
<protein>
    <recommendedName>
        <fullName evidence="1">Enoyl reductase (ER) domain-containing protein</fullName>
    </recommendedName>
</protein>
<dbReference type="Gene3D" id="3.90.180.10">
    <property type="entry name" value="Medium-chain alcohol dehydrogenases, catalytic domain"/>
    <property type="match status" value="1"/>
</dbReference>
<dbReference type="Pfam" id="PF00107">
    <property type="entry name" value="ADH_zinc_N"/>
    <property type="match status" value="1"/>
</dbReference>
<dbReference type="PANTHER" id="PTHR45033:SF2">
    <property type="entry name" value="ZINC-TYPE ALCOHOL DEHYDROGENASE-LIKE PROTEIN C1773.06C"/>
    <property type="match status" value="1"/>
</dbReference>
<name>A0A8H3BSP0_9AGAM</name>
<reference evidence="2" key="1">
    <citation type="submission" date="2021-01" db="EMBL/GenBank/DDBJ databases">
        <authorList>
            <person name="Kaushik A."/>
        </authorList>
    </citation>
    <scope>NUCLEOTIDE SEQUENCE</scope>
    <source>
        <strain evidence="2">AG4-RS23</strain>
    </source>
</reference>
<accession>A0A8H3BSP0</accession>
<feature type="domain" description="Enoyl reductase (ER)" evidence="1">
    <location>
        <begin position="47"/>
        <end position="386"/>
    </location>
</feature>
<gene>
    <name evidence="2" type="ORF">RDB_LOCUS71235</name>
</gene>
<dbReference type="PANTHER" id="PTHR45033">
    <property type="match status" value="1"/>
</dbReference>
<dbReference type="EMBL" id="CAJMWY010001268">
    <property type="protein sequence ID" value="CAE6463066.1"/>
    <property type="molecule type" value="Genomic_DNA"/>
</dbReference>
<dbReference type="InterPro" id="IPR011032">
    <property type="entry name" value="GroES-like_sf"/>
</dbReference>